<evidence type="ECO:0000313" key="9">
    <source>
        <dbReference type="Proteomes" id="UP001596200"/>
    </source>
</evidence>
<protein>
    <submittedName>
        <fullName evidence="8">NAD(P)/FAD-dependent oxidoreductase</fullName>
    </submittedName>
</protein>
<comment type="cofactor">
    <cofactor evidence="1">
        <name>FAD</name>
        <dbReference type="ChEBI" id="CHEBI:57692"/>
    </cofactor>
</comment>
<evidence type="ECO:0000256" key="3">
    <source>
        <dbReference type="ARBA" id="ARBA00022827"/>
    </source>
</evidence>
<dbReference type="SUPFAM" id="SSF55424">
    <property type="entry name" value="FAD/NAD-linked reductases, dimerisation (C-terminal) domain"/>
    <property type="match status" value="1"/>
</dbReference>
<evidence type="ECO:0000259" key="7">
    <source>
        <dbReference type="Pfam" id="PF14759"/>
    </source>
</evidence>
<dbReference type="Gene3D" id="3.30.390.30">
    <property type="match status" value="1"/>
</dbReference>
<dbReference type="SUPFAM" id="SSF51905">
    <property type="entry name" value="FAD/NAD(P)-binding domain"/>
    <property type="match status" value="1"/>
</dbReference>
<dbReference type="Gene3D" id="3.50.50.60">
    <property type="entry name" value="FAD/NAD(P)-binding domain"/>
    <property type="match status" value="2"/>
</dbReference>
<dbReference type="PRINTS" id="PR00368">
    <property type="entry name" value="FADPNR"/>
</dbReference>
<dbReference type="PANTHER" id="PTHR43557:SF2">
    <property type="entry name" value="RIESKE DOMAIN-CONTAINING PROTEIN-RELATED"/>
    <property type="match status" value="1"/>
</dbReference>
<evidence type="ECO:0000256" key="4">
    <source>
        <dbReference type="ARBA" id="ARBA00023002"/>
    </source>
</evidence>
<accession>A0ABW1GCV5</accession>
<dbReference type="InterPro" id="IPR050446">
    <property type="entry name" value="FAD-oxidoreductase/Apoptosis"/>
</dbReference>
<evidence type="ECO:0000256" key="5">
    <source>
        <dbReference type="SAM" id="MobiDB-lite"/>
    </source>
</evidence>
<evidence type="ECO:0000256" key="1">
    <source>
        <dbReference type="ARBA" id="ARBA00001974"/>
    </source>
</evidence>
<keyword evidence="3" id="KW-0274">FAD</keyword>
<dbReference type="Proteomes" id="UP001596200">
    <property type="component" value="Unassembled WGS sequence"/>
</dbReference>
<feature type="domain" description="Reductase C-terminal" evidence="7">
    <location>
        <begin position="310"/>
        <end position="393"/>
    </location>
</feature>
<evidence type="ECO:0000259" key="6">
    <source>
        <dbReference type="Pfam" id="PF07992"/>
    </source>
</evidence>
<keyword evidence="2" id="KW-0285">Flavoprotein</keyword>
<dbReference type="RefSeq" id="WP_344513749.1">
    <property type="nucleotide sequence ID" value="NZ_BAAATU010000027.1"/>
</dbReference>
<dbReference type="Pfam" id="PF07992">
    <property type="entry name" value="Pyr_redox_2"/>
    <property type="match status" value="1"/>
</dbReference>
<dbReference type="InterPro" id="IPR036188">
    <property type="entry name" value="FAD/NAD-bd_sf"/>
</dbReference>
<feature type="domain" description="FAD/NAD(P)-binding" evidence="6">
    <location>
        <begin position="3"/>
        <end position="287"/>
    </location>
</feature>
<keyword evidence="9" id="KW-1185">Reference proteome</keyword>
<evidence type="ECO:0000256" key="2">
    <source>
        <dbReference type="ARBA" id="ARBA00022630"/>
    </source>
</evidence>
<organism evidence="8 9">
    <name type="scientific">Streptomyces pulveraceus</name>
    <dbReference type="NCBI Taxonomy" id="68258"/>
    <lineage>
        <taxon>Bacteria</taxon>
        <taxon>Bacillati</taxon>
        <taxon>Actinomycetota</taxon>
        <taxon>Actinomycetes</taxon>
        <taxon>Kitasatosporales</taxon>
        <taxon>Streptomycetaceae</taxon>
        <taxon>Streptomyces</taxon>
    </lineage>
</organism>
<proteinExistence type="predicted"/>
<dbReference type="InterPro" id="IPR016156">
    <property type="entry name" value="FAD/NAD-linked_Rdtase_dimer_sf"/>
</dbReference>
<dbReference type="Pfam" id="PF14759">
    <property type="entry name" value="Reductase_C"/>
    <property type="match status" value="1"/>
</dbReference>
<feature type="region of interest" description="Disordered" evidence="5">
    <location>
        <begin position="393"/>
        <end position="427"/>
    </location>
</feature>
<dbReference type="PRINTS" id="PR00469">
    <property type="entry name" value="PNDRDTASEII"/>
</dbReference>
<reference evidence="9" key="1">
    <citation type="journal article" date="2019" name="Int. J. Syst. Evol. Microbiol.">
        <title>The Global Catalogue of Microorganisms (GCM) 10K type strain sequencing project: providing services to taxonomists for standard genome sequencing and annotation.</title>
        <authorList>
            <consortium name="The Broad Institute Genomics Platform"/>
            <consortium name="The Broad Institute Genome Sequencing Center for Infectious Disease"/>
            <person name="Wu L."/>
            <person name="Ma J."/>
        </authorList>
    </citation>
    <scope>NUCLEOTIDE SEQUENCE [LARGE SCALE GENOMIC DNA]</scope>
    <source>
        <strain evidence="9">JCM 4147</strain>
    </source>
</reference>
<evidence type="ECO:0000313" key="8">
    <source>
        <dbReference type="EMBL" id="MFC5912616.1"/>
    </source>
</evidence>
<name>A0ABW1GCV5_9ACTN</name>
<sequence>MKNVIVVGGGLAGLRTAMALRTQGYQGELTLVGAEHHRPYDRPPLTKAVLAGESDDTTLPADWERLRCGLRLGQRARALRFHDGRPGGVLETTAGPLDFDGLVIATGATPIRLPGDGPQHVVRTLEDARGLRASLRPGARVLIVGAGWIGAEVATAAAEKGCRVTVLEAAATPLATVLGPELGVLTVGWYAEAGVELRLGAEVASVDHGGVTLTDGRSVPADVVVAGVGARPEVDWLAGSGLDVQRGVVVDSALRTTRAEAVAVGDCAAWWSERYGRRLLVEHWETADKAPEAAAAALLGRPAAYDPPLYFWSEQFGRTVQYAGHHSAADQMVFRCAPDSSCWTALWVNGNRLEAVLAVDRPRDLVQGRRLIAESAELDIRLAADPQVPLRDVVLGRPPRGGRARGGPQDPSAPRTSLIAVPDLPLA</sequence>
<dbReference type="InterPro" id="IPR028202">
    <property type="entry name" value="Reductase_C"/>
</dbReference>
<dbReference type="EMBL" id="JBHSPU010000003">
    <property type="protein sequence ID" value="MFC5912616.1"/>
    <property type="molecule type" value="Genomic_DNA"/>
</dbReference>
<dbReference type="InterPro" id="IPR023753">
    <property type="entry name" value="FAD/NAD-binding_dom"/>
</dbReference>
<dbReference type="PANTHER" id="PTHR43557">
    <property type="entry name" value="APOPTOSIS-INDUCING FACTOR 1"/>
    <property type="match status" value="1"/>
</dbReference>
<comment type="caution">
    <text evidence="8">The sequence shown here is derived from an EMBL/GenBank/DDBJ whole genome shotgun (WGS) entry which is preliminary data.</text>
</comment>
<keyword evidence="4" id="KW-0560">Oxidoreductase</keyword>
<gene>
    <name evidence="8" type="ORF">ACFP1B_04065</name>
</gene>